<dbReference type="InterPro" id="IPR026569">
    <property type="entry name" value="Ribosomal_bL28"/>
</dbReference>
<evidence type="ECO:0000256" key="5">
    <source>
        <dbReference type="HAMAP-Rule" id="MF_00373"/>
    </source>
</evidence>
<dbReference type="InterPro" id="IPR050096">
    <property type="entry name" value="Bacterial_rp_bL28"/>
</dbReference>
<dbReference type="GO" id="GO:0003735">
    <property type="term" value="F:structural constituent of ribosome"/>
    <property type="evidence" value="ECO:0007669"/>
    <property type="project" value="InterPro"/>
</dbReference>
<dbReference type="SUPFAM" id="SSF143800">
    <property type="entry name" value="L28p-like"/>
    <property type="match status" value="1"/>
</dbReference>
<dbReference type="STRING" id="1802525.A2975_00030"/>
<dbReference type="NCBIfam" id="TIGR00009">
    <property type="entry name" value="L28"/>
    <property type="match status" value="1"/>
</dbReference>
<organism evidence="6 7">
    <name type="scientific">Candidatus Woesebacteria bacterium RIFCSPLOWO2_01_FULL_44_14</name>
    <dbReference type="NCBI Taxonomy" id="1802525"/>
    <lineage>
        <taxon>Bacteria</taxon>
        <taxon>Candidatus Woeseibacteriota</taxon>
    </lineage>
</organism>
<dbReference type="InterPro" id="IPR001383">
    <property type="entry name" value="Ribosomal_bL28_bact-type"/>
</dbReference>
<dbReference type="Gene3D" id="2.30.170.40">
    <property type="entry name" value="Ribosomal protein L28/L24"/>
    <property type="match status" value="1"/>
</dbReference>
<dbReference type="InterPro" id="IPR037147">
    <property type="entry name" value="Ribosomal_bL28_sf"/>
</dbReference>
<evidence type="ECO:0000256" key="2">
    <source>
        <dbReference type="ARBA" id="ARBA00022980"/>
    </source>
</evidence>
<dbReference type="PANTHER" id="PTHR39080">
    <property type="entry name" value="50S RIBOSOMAL PROTEIN L28"/>
    <property type="match status" value="1"/>
</dbReference>
<dbReference type="InterPro" id="IPR034704">
    <property type="entry name" value="Ribosomal_bL28/bL31-like_sf"/>
</dbReference>
<protein>
    <recommendedName>
        <fullName evidence="4 5">Large ribosomal subunit protein bL28</fullName>
    </recommendedName>
</protein>
<keyword evidence="3 5" id="KW-0687">Ribonucleoprotein</keyword>
<evidence type="ECO:0000256" key="1">
    <source>
        <dbReference type="ARBA" id="ARBA00008760"/>
    </source>
</evidence>
<proteinExistence type="inferred from homology"/>
<comment type="caution">
    <text evidence="6">The sequence shown here is derived from an EMBL/GenBank/DDBJ whole genome shotgun (WGS) entry which is preliminary data.</text>
</comment>
<name>A0A1F8BZ82_9BACT</name>
<sequence length="72" mass="8159">MYKCELTGKGKQYGNNVSFSQRHTKKVWKPNLQTKTLVVDGKKVTMKISTQAIRTLKKRGMLTTSSPQESVN</sequence>
<dbReference type="Proteomes" id="UP000178429">
    <property type="component" value="Unassembled WGS sequence"/>
</dbReference>
<dbReference type="GO" id="GO:0005840">
    <property type="term" value="C:ribosome"/>
    <property type="evidence" value="ECO:0007669"/>
    <property type="project" value="UniProtKB-KW"/>
</dbReference>
<evidence type="ECO:0000256" key="3">
    <source>
        <dbReference type="ARBA" id="ARBA00023274"/>
    </source>
</evidence>
<evidence type="ECO:0000313" key="7">
    <source>
        <dbReference type="Proteomes" id="UP000178429"/>
    </source>
</evidence>
<gene>
    <name evidence="5" type="primary">rpmB</name>
    <name evidence="6" type="ORF">A2975_00030</name>
</gene>
<dbReference type="GO" id="GO:1990904">
    <property type="term" value="C:ribonucleoprotein complex"/>
    <property type="evidence" value="ECO:0007669"/>
    <property type="project" value="UniProtKB-KW"/>
</dbReference>
<evidence type="ECO:0000313" key="6">
    <source>
        <dbReference type="EMBL" id="OGM68665.1"/>
    </source>
</evidence>
<evidence type="ECO:0000256" key="4">
    <source>
        <dbReference type="ARBA" id="ARBA00035174"/>
    </source>
</evidence>
<comment type="similarity">
    <text evidence="1 5">Belongs to the bacterial ribosomal protein bL28 family.</text>
</comment>
<reference evidence="6 7" key="1">
    <citation type="journal article" date="2016" name="Nat. Commun.">
        <title>Thousands of microbial genomes shed light on interconnected biogeochemical processes in an aquifer system.</title>
        <authorList>
            <person name="Anantharaman K."/>
            <person name="Brown C.T."/>
            <person name="Hug L.A."/>
            <person name="Sharon I."/>
            <person name="Castelle C.J."/>
            <person name="Probst A.J."/>
            <person name="Thomas B.C."/>
            <person name="Singh A."/>
            <person name="Wilkins M.J."/>
            <person name="Karaoz U."/>
            <person name="Brodie E.L."/>
            <person name="Williams K.H."/>
            <person name="Hubbard S.S."/>
            <person name="Banfield J.F."/>
        </authorList>
    </citation>
    <scope>NUCLEOTIDE SEQUENCE [LARGE SCALE GENOMIC DNA]</scope>
</reference>
<dbReference type="AlphaFoldDB" id="A0A1F8BZ82"/>
<dbReference type="HAMAP" id="MF_00373">
    <property type="entry name" value="Ribosomal_bL28"/>
    <property type="match status" value="1"/>
</dbReference>
<keyword evidence="2 5" id="KW-0689">Ribosomal protein</keyword>
<dbReference type="Pfam" id="PF00830">
    <property type="entry name" value="Ribosomal_L28"/>
    <property type="match status" value="1"/>
</dbReference>
<dbReference type="GO" id="GO:0006412">
    <property type="term" value="P:translation"/>
    <property type="evidence" value="ECO:0007669"/>
    <property type="project" value="UniProtKB-UniRule"/>
</dbReference>
<dbReference type="PANTHER" id="PTHR39080:SF1">
    <property type="entry name" value="LARGE RIBOSOMAL SUBUNIT PROTEIN BL28A"/>
    <property type="match status" value="1"/>
</dbReference>
<accession>A0A1F8BZ82</accession>
<dbReference type="EMBL" id="MGHL01000021">
    <property type="protein sequence ID" value="OGM68665.1"/>
    <property type="molecule type" value="Genomic_DNA"/>
</dbReference>